<evidence type="ECO:0000313" key="2">
    <source>
        <dbReference type="Proteomes" id="UP000214646"/>
    </source>
</evidence>
<evidence type="ECO:0008006" key="3">
    <source>
        <dbReference type="Google" id="ProtNLM"/>
    </source>
</evidence>
<name>A0A225D4W8_9BACT</name>
<organism evidence="1 2">
    <name type="scientific">Fimbriiglobus ruber</name>
    <dbReference type="NCBI Taxonomy" id="1908690"/>
    <lineage>
        <taxon>Bacteria</taxon>
        <taxon>Pseudomonadati</taxon>
        <taxon>Planctomycetota</taxon>
        <taxon>Planctomycetia</taxon>
        <taxon>Gemmatales</taxon>
        <taxon>Gemmataceae</taxon>
        <taxon>Fimbriiglobus</taxon>
    </lineage>
</organism>
<keyword evidence="2" id="KW-1185">Reference proteome</keyword>
<dbReference type="RefSeq" id="WP_088259622.1">
    <property type="nucleotide sequence ID" value="NZ_NIDE01000017.1"/>
</dbReference>
<dbReference type="PANTHER" id="PTHR34613">
    <property type="entry name" value="SLL0800 PROTEIN"/>
    <property type="match status" value="1"/>
</dbReference>
<protein>
    <recommendedName>
        <fullName evidence="3">Transposase (putative) YhgA-like domain-containing protein</fullName>
    </recommendedName>
</protein>
<dbReference type="EMBL" id="NIDE01000017">
    <property type="protein sequence ID" value="OWK36641.1"/>
    <property type="molecule type" value="Genomic_DNA"/>
</dbReference>
<evidence type="ECO:0000313" key="1">
    <source>
        <dbReference type="EMBL" id="OWK36641.1"/>
    </source>
</evidence>
<reference evidence="2" key="1">
    <citation type="submission" date="2017-06" db="EMBL/GenBank/DDBJ databases">
        <title>Genome analysis of Fimbriiglobus ruber SP5, the first member of the order Planctomycetales with confirmed chitinolytic capability.</title>
        <authorList>
            <person name="Ravin N.V."/>
            <person name="Rakitin A.L."/>
            <person name="Ivanova A.A."/>
            <person name="Beletsky A.V."/>
            <person name="Kulichevskaya I.S."/>
            <person name="Mardanov A.V."/>
            <person name="Dedysh S.N."/>
        </authorList>
    </citation>
    <scope>NUCLEOTIDE SEQUENCE [LARGE SCALE GENOMIC DNA]</scope>
    <source>
        <strain evidence="2">SP5</strain>
    </source>
</reference>
<comment type="caution">
    <text evidence="1">The sequence shown here is derived from an EMBL/GenBank/DDBJ whole genome shotgun (WGS) entry which is preliminary data.</text>
</comment>
<dbReference type="PANTHER" id="PTHR34613:SF1">
    <property type="entry name" value="SLL6017 PROTEIN"/>
    <property type="match status" value="1"/>
</dbReference>
<dbReference type="Proteomes" id="UP000214646">
    <property type="component" value="Unassembled WGS sequence"/>
</dbReference>
<dbReference type="OrthoDB" id="1804564at2"/>
<accession>A0A225D4W8</accession>
<sequence length="310" mass="34672">MRQDKDRSGKWLLTHHGDAILKLAGIEGFTAWRALQTETVAPRRLPDGLLEVRFPDEDEPTLVLVEIETYPSADADRQVYEDLLLATLDRGVVPDVVMLVLRPKGHQEVKGVAERISRRKTARLAGAWNVTRLWELNADDLLAVGDAGLIPWVPLARTSDPPEDVLRRCRDALDRVTEKRDYKGLSAVTRILAGLAYPGHKMLDLFGEERAMIESPVLDEAYALMRKLAKEEAKQEADAVVREGRERTLDTLRDVIIDTLTTRFGTESAGLIVLAEIVDEKRLKSLIRLAIKCPDIDAFMAELSKPAPTP</sequence>
<gene>
    <name evidence="1" type="ORF">FRUB_09204</name>
</gene>
<proteinExistence type="predicted"/>
<dbReference type="AlphaFoldDB" id="A0A225D4W8"/>